<feature type="domain" description="Glycosyl-hydrolase family 116 catalytic region" evidence="1">
    <location>
        <begin position="602"/>
        <end position="798"/>
    </location>
</feature>
<dbReference type="SUPFAM" id="SSF48208">
    <property type="entry name" value="Six-hairpin glycosidases"/>
    <property type="match status" value="1"/>
</dbReference>
<dbReference type="Pfam" id="PF12215">
    <property type="entry name" value="Glyco_hydr_116N"/>
    <property type="match status" value="1"/>
</dbReference>
<evidence type="ECO:0000259" key="2">
    <source>
        <dbReference type="Pfam" id="PF12215"/>
    </source>
</evidence>
<feature type="domain" description="Glycosyl-hydrolase family 116 N-terminal" evidence="2">
    <location>
        <begin position="16"/>
        <end position="341"/>
    </location>
</feature>
<dbReference type="FunCoup" id="D9Q128">
    <property type="interactions" value="1"/>
</dbReference>
<dbReference type="Pfam" id="PF04685">
    <property type="entry name" value="DUF608"/>
    <property type="match status" value="2"/>
</dbReference>
<keyword evidence="4" id="KW-1185">Reference proteome</keyword>
<dbReference type="GO" id="GO:0005975">
    <property type="term" value="P:carbohydrate metabolic process"/>
    <property type="evidence" value="ECO:0007669"/>
    <property type="project" value="InterPro"/>
</dbReference>
<accession>D9Q128</accession>
<gene>
    <name evidence="3" type="ordered locus">ASAC_0609</name>
</gene>
<dbReference type="EMBL" id="CP001742">
    <property type="protein sequence ID" value="ADL19016.1"/>
    <property type="molecule type" value="Genomic_DNA"/>
</dbReference>
<dbReference type="Gene3D" id="1.50.10.10">
    <property type="match status" value="1"/>
</dbReference>
<dbReference type="InterPro" id="IPR052566">
    <property type="entry name" value="Non-lysos_glucosylceramidase"/>
</dbReference>
<feature type="domain" description="Glycosyl-hydrolase family 116 catalytic region" evidence="1">
    <location>
        <begin position="383"/>
        <end position="557"/>
    </location>
</feature>
<dbReference type="STRING" id="666510.ASAC_0609"/>
<dbReference type="PANTHER" id="PTHR12654">
    <property type="entry name" value="BILE ACID BETA-GLUCOSIDASE-RELATED"/>
    <property type="match status" value="1"/>
</dbReference>
<dbReference type="HOGENOM" id="CLU_006322_1_0_2"/>
<reference evidence="3 4" key="1">
    <citation type="journal article" date="2010" name="Appl. Environ. Microbiol.">
        <title>The genome sequence of the crenarchaeon Acidilobus saccharovorans supports a new order, Acidilobales, and suggests an important ecological role in terrestrial acidic hot springs.</title>
        <authorList>
            <person name="Mardanov A.V."/>
            <person name="Svetlitchnyi V.A."/>
            <person name="Beletsky A.V."/>
            <person name="Prokofeva M.I."/>
            <person name="Bonch-Osmolovskaya E.A."/>
            <person name="Ravin N.V."/>
            <person name="Skryabin K.G."/>
        </authorList>
    </citation>
    <scope>NUCLEOTIDE SEQUENCE [LARGE SCALE GENOMIC DNA]</scope>
    <source>
        <strain evidence="4">DSM 16705 / JCM 18335 / VKM B-2471 / 345-15</strain>
    </source>
</reference>
<evidence type="ECO:0000313" key="4">
    <source>
        <dbReference type="Proteomes" id="UP000000346"/>
    </source>
</evidence>
<name>D9Q128_ACIS3</name>
<dbReference type="InterPro" id="IPR008928">
    <property type="entry name" value="6-hairpin_glycosidase_sf"/>
</dbReference>
<proteinExistence type="predicted"/>
<evidence type="ECO:0000259" key="1">
    <source>
        <dbReference type="Pfam" id="PF04685"/>
    </source>
</evidence>
<dbReference type="GO" id="GO:0008422">
    <property type="term" value="F:beta-glucosidase activity"/>
    <property type="evidence" value="ECO:0007669"/>
    <property type="project" value="TreeGrafter"/>
</dbReference>
<dbReference type="Proteomes" id="UP000000346">
    <property type="component" value="Chromosome"/>
</dbReference>
<protein>
    <submittedName>
        <fullName evidence="3">Putative trehalase</fullName>
    </submittedName>
</protein>
<dbReference type="eggNOG" id="arCOG03867">
    <property type="taxonomic scope" value="Archaea"/>
</dbReference>
<dbReference type="KEGG" id="asc:ASAC_0609"/>
<dbReference type="InParanoid" id="D9Q128"/>
<dbReference type="PANTHER" id="PTHR12654:SF0">
    <property type="entry name" value="NON-LYSOSOMAL GLUCOSYLCERAMIDASE"/>
    <property type="match status" value="1"/>
</dbReference>
<organism evidence="3 4">
    <name type="scientific">Acidilobus saccharovorans (strain DSM 16705 / JCM 18335 / VKM B-2471 / 345-15)</name>
    <dbReference type="NCBI Taxonomy" id="666510"/>
    <lineage>
        <taxon>Archaea</taxon>
        <taxon>Thermoproteota</taxon>
        <taxon>Thermoprotei</taxon>
        <taxon>Acidilobales</taxon>
        <taxon>Acidilobaceae</taxon>
        <taxon>Acidilobus</taxon>
    </lineage>
</organism>
<dbReference type="InterPro" id="IPR006775">
    <property type="entry name" value="GH116_catalytic"/>
</dbReference>
<dbReference type="InterPro" id="IPR024462">
    <property type="entry name" value="GH116_N"/>
</dbReference>
<dbReference type="AlphaFoldDB" id="D9Q128"/>
<dbReference type="InterPro" id="IPR012341">
    <property type="entry name" value="6hp_glycosidase-like_sf"/>
</dbReference>
<dbReference type="CAZy" id="GH116">
    <property type="family name" value="Glycoside Hydrolase Family 116"/>
</dbReference>
<sequence length="928" mass="103026">MVLHLRISYYDTSLAGVPMGGLGTGSFEIGPDGRFREWLIFNNRPWAGYGQPQWFMTPDDLVFFLRIEPEGQEPILRGLFTGLWYGSAEDYTYRGCGPWVVAEPYHLPWAKGVEGVEMDVRYPRVTLSYRDSLLDELGVEVSLDAYSPLLPGDLKASSTPAVILRFRVTNRGTSRVKVSLMAVARNLARSAGGRPSSEVREGPDWTAMIMSACCVDERHPMARGALAVASLGQQSSGAVGSVDSSNRPQLVNLLRRLLVDFRGDGTLTGPSSMTSDLDVFSAVATRPIELTPGSSEELYWAIAWHFPNHIDASGQRVGHYYENFFGNVEQVISYIFENKHELTARLEAFSSAMYDASYDDWVIDLVTAQLTSIPKLSWLTRDGHFGLWEGGPGCCGLNTVDVVLWAFAGVINMYPELVKVAVKDVVRHILRPDKHYYYELFALGFHENMSLYREMLRKDPSIQNDPAKFSEAIAEVVRRTGKDPTGRVPHSFRASFNLIDSYDRNDLMPEFLLIALLPYYATGDREYLRSLWNDVLTVIDGTRRQHDSRGTGLIEHYMPSDYEGLSRVAQDAAEKGLVPGFYGGNVVKLLFSGPEFVMNSVNTFDTFSLLGVASFTGDLWAASLRAAAEAASREGLARAEELRQLSLRAYESMVKLLWNGSYFDDWYDPESGLRDRAILSAQLTGEWYLQVLGLGDGVDSEKVRSALREVYRANFRRWEGLLNGTYPGTPRPSMVGDVEEPNGTKILNRVSSQADTPWTGVEFGVASQMLYEGMVEEAMEVLRSIHDRYRSWGLYFNHLECDGHYSRPLAALAIPNSIAGATYDGVRGELAVAPRLGGPSFRGPVMVAGNLLSVSYRREGCSGSITLKAVEGPGLRLSSLRLDFKGCRASVKYNGSEVPLSYVKDGELGLSRELMLRPGDLLEVSLGQ</sequence>
<evidence type="ECO:0000313" key="3">
    <source>
        <dbReference type="EMBL" id="ADL19016.1"/>
    </source>
</evidence>